<evidence type="ECO:0000256" key="1">
    <source>
        <dbReference type="ARBA" id="ARBA00005010"/>
    </source>
</evidence>
<keyword evidence="3 14" id="KW-0489">Methyltransferase</keyword>
<keyword evidence="5" id="KW-0949">S-adenosyl-L-methionine</keyword>
<dbReference type="InterPro" id="IPR035996">
    <property type="entry name" value="4pyrrol_Methylase_sf"/>
</dbReference>
<dbReference type="Gene3D" id="3.40.50.720">
    <property type="entry name" value="NAD(P)-binding Rossmann-like Domain"/>
    <property type="match status" value="1"/>
</dbReference>
<evidence type="ECO:0000256" key="8">
    <source>
        <dbReference type="ARBA" id="ARBA00023239"/>
    </source>
</evidence>
<evidence type="ECO:0000256" key="12">
    <source>
        <dbReference type="PIRSR" id="PIRSR036426-1"/>
    </source>
</evidence>
<dbReference type="SUPFAM" id="SSF53790">
    <property type="entry name" value="Tetrapyrrole methylase"/>
    <property type="match status" value="1"/>
</dbReference>
<dbReference type="InterPro" id="IPR006366">
    <property type="entry name" value="CobA/CysG_C"/>
</dbReference>
<dbReference type="FunFam" id="3.40.1010.10:FF:000003">
    <property type="entry name" value="Putative Uroporphyrinogen-III C-methyltransferase"/>
    <property type="match status" value="1"/>
</dbReference>
<dbReference type="InterPro" id="IPR006367">
    <property type="entry name" value="Sirohaem_synthase_N"/>
</dbReference>
<evidence type="ECO:0000259" key="13">
    <source>
        <dbReference type="Pfam" id="PF00590"/>
    </source>
</evidence>
<dbReference type="AlphaFoldDB" id="A0A3N2CT15"/>
<dbReference type="FunFam" id="3.30.950.10:FF:000001">
    <property type="entry name" value="Siroheme synthase"/>
    <property type="match status" value="1"/>
</dbReference>
<keyword evidence="8" id="KW-0456">Lyase</keyword>
<evidence type="ECO:0000256" key="10">
    <source>
        <dbReference type="ARBA" id="ARBA00023268"/>
    </source>
</evidence>
<comment type="caution">
    <text evidence="14">The sequence shown here is derived from an EMBL/GenBank/DDBJ whole genome shotgun (WGS) entry which is preliminary data.</text>
</comment>
<evidence type="ECO:0000256" key="3">
    <source>
        <dbReference type="ARBA" id="ARBA00022603"/>
    </source>
</evidence>
<dbReference type="InterPro" id="IPR036291">
    <property type="entry name" value="NAD(P)-bd_dom_sf"/>
</dbReference>
<evidence type="ECO:0000256" key="4">
    <source>
        <dbReference type="ARBA" id="ARBA00022679"/>
    </source>
</evidence>
<dbReference type="Proteomes" id="UP000281738">
    <property type="component" value="Unassembled WGS sequence"/>
</dbReference>
<organism evidence="14 15">
    <name type="scientific">Nocardioides aurantiacus</name>
    <dbReference type="NCBI Taxonomy" id="86796"/>
    <lineage>
        <taxon>Bacteria</taxon>
        <taxon>Bacillati</taxon>
        <taxon>Actinomycetota</taxon>
        <taxon>Actinomycetes</taxon>
        <taxon>Propionibacteriales</taxon>
        <taxon>Nocardioidaceae</taxon>
        <taxon>Nocardioides</taxon>
    </lineage>
</organism>
<dbReference type="Gene3D" id="3.30.950.10">
    <property type="entry name" value="Methyltransferase, Cobalt-precorrin-4 Transmethylase, Domain 2"/>
    <property type="match status" value="1"/>
</dbReference>
<keyword evidence="10" id="KW-0511">Multifunctional enzyme</keyword>
<evidence type="ECO:0000256" key="5">
    <source>
        <dbReference type="ARBA" id="ARBA00022691"/>
    </source>
</evidence>
<name>A0A3N2CT15_9ACTN</name>
<sequence>MVCVNGTVTPPTSPPADRPTYAVGLRLAGRRVLVVGGGNVAQRRVPTLIAAGADVRLVSPEVTPAIEGLVGSGEITWSERGFDDGDLDGAWYVLAATDDAAVNARVCELAEEQRLWCVRADDAEEGTAFTPAVGTHDGDLVAVMASTAADRDPRHHAALRDEIVAAMRQGAVAARHHRERVPGVVLVGGGPGDPELVTIAGRKALMDADVVVADRLAPRELLAELPASTRIVDVAKLPRGRSALQEEINRVIVEEALAGRRVARFKGGDNFVFGRGYEEIQACEAAGVPVTVIPGISSPIAVPAIAGIPVTHRGVTHEFTVVSGHLPPGHPESLVNWEALARLTGTVVLMMAVENAPHIAAALLEGGRPAGTPVAVVCDGSMPTERTVLSTLGGLAETLTAERVRPPAIIVVGDVVAVARPQHFEGHLLPGTQDA</sequence>
<dbReference type="CDD" id="cd11642">
    <property type="entry name" value="SUMT"/>
    <property type="match status" value="1"/>
</dbReference>
<evidence type="ECO:0000256" key="9">
    <source>
        <dbReference type="ARBA" id="ARBA00023244"/>
    </source>
</evidence>
<dbReference type="PIRSF" id="PIRSF036426">
    <property type="entry name" value="Sirohaem_synth"/>
    <property type="match status" value="1"/>
</dbReference>
<keyword evidence="6" id="KW-0560">Oxidoreductase</keyword>
<dbReference type="GO" id="GO:0019354">
    <property type="term" value="P:siroheme biosynthetic process"/>
    <property type="evidence" value="ECO:0007669"/>
    <property type="project" value="UniProtKB-UniPathway"/>
</dbReference>
<dbReference type="GO" id="GO:0004851">
    <property type="term" value="F:uroporphyrin-III C-methyltransferase activity"/>
    <property type="evidence" value="ECO:0007669"/>
    <property type="project" value="InterPro"/>
</dbReference>
<dbReference type="GO" id="GO:0051266">
    <property type="term" value="F:sirohydrochlorin ferrochelatase activity"/>
    <property type="evidence" value="ECO:0007669"/>
    <property type="project" value="InterPro"/>
</dbReference>
<keyword evidence="9" id="KW-0627">Porphyrin biosynthesis</keyword>
<dbReference type="PANTHER" id="PTHR45790:SF3">
    <property type="entry name" value="S-ADENOSYL-L-METHIONINE-DEPENDENT UROPORPHYRINOGEN III METHYLTRANSFERASE, CHLOROPLASTIC"/>
    <property type="match status" value="1"/>
</dbReference>
<accession>A0A3N2CT15</accession>
<dbReference type="NCBIfam" id="NF004790">
    <property type="entry name" value="PRK06136.1"/>
    <property type="match status" value="1"/>
</dbReference>
<gene>
    <name evidence="14" type="ORF">EDD33_1528</name>
</gene>
<dbReference type="GO" id="GO:0009236">
    <property type="term" value="P:cobalamin biosynthetic process"/>
    <property type="evidence" value="ECO:0007669"/>
    <property type="project" value="UniProtKB-KW"/>
</dbReference>
<keyword evidence="15" id="KW-1185">Reference proteome</keyword>
<comment type="catalytic activity">
    <reaction evidence="11">
        <text>precorrin-2 + NAD(+) = sirohydrochlorin + NADH + 2 H(+)</text>
        <dbReference type="Rhea" id="RHEA:15613"/>
        <dbReference type="ChEBI" id="CHEBI:15378"/>
        <dbReference type="ChEBI" id="CHEBI:57540"/>
        <dbReference type="ChEBI" id="CHEBI:57945"/>
        <dbReference type="ChEBI" id="CHEBI:58351"/>
        <dbReference type="ChEBI" id="CHEBI:58827"/>
        <dbReference type="EC" id="1.3.1.76"/>
    </reaction>
</comment>
<dbReference type="OrthoDB" id="9815856at2"/>
<dbReference type="InterPro" id="IPR000878">
    <property type="entry name" value="4pyrrol_Mease"/>
</dbReference>
<dbReference type="InterPro" id="IPR014776">
    <property type="entry name" value="4pyrrole_Mease_sub2"/>
</dbReference>
<keyword evidence="7" id="KW-0520">NAD</keyword>
<dbReference type="GO" id="GO:0051287">
    <property type="term" value="F:NAD binding"/>
    <property type="evidence" value="ECO:0007669"/>
    <property type="project" value="InterPro"/>
</dbReference>
<evidence type="ECO:0000256" key="2">
    <source>
        <dbReference type="ARBA" id="ARBA00022573"/>
    </source>
</evidence>
<dbReference type="Pfam" id="PF00590">
    <property type="entry name" value="TP_methylase"/>
    <property type="match status" value="1"/>
</dbReference>
<keyword evidence="4 14" id="KW-0808">Transferase</keyword>
<dbReference type="Gene3D" id="3.40.1010.10">
    <property type="entry name" value="Cobalt-precorrin-4 Transmethylase, Domain 1"/>
    <property type="match status" value="1"/>
</dbReference>
<evidence type="ECO:0000313" key="15">
    <source>
        <dbReference type="Proteomes" id="UP000281738"/>
    </source>
</evidence>
<dbReference type="GO" id="GO:0032259">
    <property type="term" value="P:methylation"/>
    <property type="evidence" value="ECO:0007669"/>
    <property type="project" value="UniProtKB-KW"/>
</dbReference>
<dbReference type="GO" id="GO:0043115">
    <property type="term" value="F:precorrin-2 dehydrogenase activity"/>
    <property type="evidence" value="ECO:0007669"/>
    <property type="project" value="UniProtKB-EC"/>
</dbReference>
<evidence type="ECO:0000256" key="11">
    <source>
        <dbReference type="ARBA" id="ARBA00047561"/>
    </source>
</evidence>
<feature type="domain" description="Tetrapyrrole methylase" evidence="13">
    <location>
        <begin position="184"/>
        <end position="395"/>
    </location>
</feature>
<dbReference type="PANTHER" id="PTHR45790">
    <property type="entry name" value="SIROHEME SYNTHASE-RELATED"/>
    <property type="match status" value="1"/>
</dbReference>
<dbReference type="UniPathway" id="UPA00262">
    <property type="reaction ID" value="UER00222"/>
</dbReference>
<dbReference type="InterPro" id="IPR050161">
    <property type="entry name" value="Siro_Cobalamin_biosynth"/>
</dbReference>
<feature type="active site" description="Proton donor" evidence="12">
    <location>
        <position position="236"/>
    </location>
</feature>
<dbReference type="InterPro" id="IPR014777">
    <property type="entry name" value="4pyrrole_Mease_sub1"/>
</dbReference>
<evidence type="ECO:0000256" key="7">
    <source>
        <dbReference type="ARBA" id="ARBA00023027"/>
    </source>
</evidence>
<evidence type="ECO:0000313" key="14">
    <source>
        <dbReference type="EMBL" id="ROR90681.1"/>
    </source>
</evidence>
<protein>
    <submittedName>
        <fullName evidence="14">Uroporphyrinogen-III C-methyltransferase</fullName>
    </submittedName>
</protein>
<proteinExistence type="predicted"/>
<dbReference type="EMBL" id="RKHO01000001">
    <property type="protein sequence ID" value="ROR90681.1"/>
    <property type="molecule type" value="Genomic_DNA"/>
</dbReference>
<reference evidence="14 15" key="1">
    <citation type="submission" date="2018-11" db="EMBL/GenBank/DDBJ databases">
        <title>Sequencing the genomes of 1000 actinobacteria strains.</title>
        <authorList>
            <person name="Klenk H.-P."/>
        </authorList>
    </citation>
    <scope>NUCLEOTIDE SEQUENCE [LARGE SCALE GENOMIC DNA]</scope>
    <source>
        <strain evidence="14 15">DSM 12652</strain>
    </source>
</reference>
<dbReference type="NCBIfam" id="TIGR01469">
    <property type="entry name" value="cobA_cysG_Cterm"/>
    <property type="match status" value="1"/>
</dbReference>
<evidence type="ECO:0000256" key="6">
    <source>
        <dbReference type="ARBA" id="ARBA00023002"/>
    </source>
</evidence>
<comment type="pathway">
    <text evidence="1">Porphyrin-containing compound metabolism; siroheme biosynthesis; sirohydrochlorin from precorrin-2: step 1/1.</text>
</comment>
<dbReference type="InterPro" id="IPR012409">
    <property type="entry name" value="Sirohaem_synth"/>
</dbReference>
<feature type="active site" description="Proton acceptor" evidence="12">
    <location>
        <position position="214"/>
    </location>
</feature>
<dbReference type="Pfam" id="PF13241">
    <property type="entry name" value="NAD_binding_7"/>
    <property type="match status" value="1"/>
</dbReference>
<dbReference type="NCBIfam" id="TIGR01470">
    <property type="entry name" value="cysG_Nterm"/>
    <property type="match status" value="1"/>
</dbReference>
<keyword evidence="2" id="KW-0169">Cobalamin biosynthesis</keyword>
<dbReference type="SUPFAM" id="SSF51735">
    <property type="entry name" value="NAD(P)-binding Rossmann-fold domains"/>
    <property type="match status" value="1"/>
</dbReference>